<dbReference type="Proteomes" id="UP000003163">
    <property type="component" value="Unassembled WGS sequence"/>
</dbReference>
<feature type="region of interest" description="Disordered" evidence="1">
    <location>
        <begin position="1035"/>
        <end position="1067"/>
    </location>
</feature>
<protein>
    <submittedName>
        <fullName evidence="3">Uncharacterized protein</fullName>
    </submittedName>
</protein>
<dbReference type="VEuPathDB" id="MicrosporidiaDB:EDEG_03550"/>
<feature type="chain" id="PRO_5003822954" evidence="2">
    <location>
        <begin position="19"/>
        <end position="1860"/>
    </location>
</feature>
<evidence type="ECO:0000256" key="2">
    <source>
        <dbReference type="SAM" id="SignalP"/>
    </source>
</evidence>
<name>J9DHB6_EDHAE</name>
<dbReference type="InParanoid" id="J9DHB6"/>
<feature type="compositionally biased region" description="Polar residues" evidence="1">
    <location>
        <begin position="1035"/>
        <end position="1057"/>
    </location>
</feature>
<feature type="region of interest" description="Disordered" evidence="1">
    <location>
        <begin position="863"/>
        <end position="891"/>
    </location>
</feature>
<dbReference type="HOGENOM" id="CLU_236666_0_0_1"/>
<organism evidence="3 4">
    <name type="scientific">Edhazardia aedis (strain USNM 41457)</name>
    <name type="common">Microsporidian parasite</name>
    <dbReference type="NCBI Taxonomy" id="1003232"/>
    <lineage>
        <taxon>Eukaryota</taxon>
        <taxon>Fungi</taxon>
        <taxon>Fungi incertae sedis</taxon>
        <taxon>Microsporidia</taxon>
        <taxon>Edhazardia</taxon>
    </lineage>
</organism>
<feature type="compositionally biased region" description="Basic and acidic residues" evidence="1">
    <location>
        <begin position="1058"/>
        <end position="1067"/>
    </location>
</feature>
<gene>
    <name evidence="3" type="ORF">EDEG_03550</name>
</gene>
<comment type="caution">
    <text evidence="3">The sequence shown here is derived from an EMBL/GenBank/DDBJ whole genome shotgun (WGS) entry which is preliminary data.</text>
</comment>
<feature type="signal peptide" evidence="2">
    <location>
        <begin position="1"/>
        <end position="18"/>
    </location>
</feature>
<feature type="compositionally biased region" description="Basic residues" evidence="1">
    <location>
        <begin position="736"/>
        <end position="753"/>
    </location>
</feature>
<accession>J9DHB6</accession>
<keyword evidence="2" id="KW-0732">Signal</keyword>
<evidence type="ECO:0000256" key="1">
    <source>
        <dbReference type="SAM" id="MobiDB-lite"/>
    </source>
</evidence>
<feature type="region of interest" description="Disordered" evidence="1">
    <location>
        <begin position="727"/>
        <end position="759"/>
    </location>
</feature>
<reference evidence="3 4" key="1">
    <citation type="submission" date="2011-08" db="EMBL/GenBank/DDBJ databases">
        <authorList>
            <person name="Liu Z.J."/>
            <person name="Shi F.L."/>
            <person name="Lu J.Q."/>
            <person name="Li M."/>
            <person name="Wang Z.L."/>
        </authorList>
    </citation>
    <scope>NUCLEOTIDE SEQUENCE [LARGE SCALE GENOMIC DNA]</scope>
    <source>
        <strain evidence="3 4">USNM 41457</strain>
    </source>
</reference>
<dbReference type="EMBL" id="AFBI03000097">
    <property type="protein sequence ID" value="EJW01995.1"/>
    <property type="molecule type" value="Genomic_DNA"/>
</dbReference>
<sequence length="1860" mass="216523">MLSLLLLPIIIFSSDVDKKIIGYDYQSKTKYIFATNLVPETSLKLQLNHIATCFMKDNFMPAIKDYRNSIACKKDIVYLKSKGRFLKDHVIEVFKKAIESFLDLKSYVINKISPIDKTCFIDIACKNLSEKIHVVFSNFSLIVEKEYCDYEIPIIDFETLIYKHDKYFNKIFFYLSNDVIEILAKYVKIEVFDFINYFDFFANIQYDMNHFEAVPWDFTLNSINSYETQVRDFFNFLKKQIDEVPQGSKIYLRFHIEPSLLVSEILLFEIGKFIDQTKSEKKDIGESELYNIIDNNVYEAINRRFFDYLFGLKKIYEMGIDSEKNCEIKVFDCDFKYNSMFFIEKIEKVLTSEGVAISKCTYESLKYNMMVLGEYFEKAWARIFYLLDSNSGNIPSSFMFESEFTGKCLQPTEFVAEISQKNVGKIYKELDEYENYHKDVFSKQRSAIESLLLMISLVKEESIDVQAGLKDDLVIYLYNLLSKIKLKGWNIELHFICLLNEFGMMCEIKCNSKDASKFELERSKRQIKEKENALSIYFDIINKLSDEKKFKIQKKESEASKNSCTETFSKYFVSMFDIIQMVEQKIVHRIKIIGVCFDDQEIGTENLMSFISTTDLDCDDTFDSNKVKITSSLNAANKNKIENNEPYNSKQTPSFAKTLLNIESNEEKILTNKLSRKNKVTLRKNMLDSNLKSRCSFDFPDHLDFEAIEDDISSIARQSKNYQSIHSACDTPNTKLMKKNNKKTKTQKSRSKKESKSVSMQNLSINFVKNVSGCAEKNHTVSTKKNSTKNENNDSNVFKVDQSIKQATEKITDFESVPVSSDDLPIMVTAENIKTDENTLNKTIKTPSEICIYEVTNKDCDELSRKSNSNTDIEDNDSQNKKNNLLKKMPKQTKKIFDKPDKDDSIFQNCGKRINTANKFTINHKKTVEGDKVVPENSHFSTNCDGPIFNTNEKQENNEKVQSVIHNSSMKTQNKIKKGNTDVKSLQKQIIEKKQQPICVEKYKAKIITDKVEIKIKRDEKNKISVFDISTVANSNDIDPLQKNNKPQKNMSNSLSSNKDRSEKNGKNFDIERRMNIYIPSRCPNYQKIQVVQQKDLTFGDIVKKKPNLEILNFPQDNVFTSENNPKRDSIDVDRILNIEEFPLLSGNTSETDFKVGSTIFNPSNQKPICGQKKQKLKKLFESSQSHKTKMCVKPNSKINANNNENQSNLTLSEDQFKASAESVIKHNNQLELTKLPNLKKSKDSLQQPILQSDNIFCGYNQLIQKKTEQKINNESRELHVTSCNADIIKNAQEDVIDNGHMCDNYTKIQVSGPTNILLHKQISREHDFFGNSHNLNLERSMINAERDAANTCKYQAQSDDLQPNSIDYKGQLHNTPSDFALDSDPFQMYKTYNTYEKSVSNKEYMQPEKHINKSDIDSRHVFDNFLSVSKTTQPSLIHNKFTSYTDPNAKYNQIHINEQNSNYIFEEETGCYKDSIDEKFKQEYTTQKPIMNEEKYNCVKTSFSNHTNSPVIIPKYPLHINTHIQENNQYQQTISFDSSFYNSMHYNKQTQNNEEPNHSLLFDDVPIHEDTIRYENSQIKSRDQQKNKLVQDRSFMEFFNQQYMMYTNPSIYQQFCATQLAEKIQKNNCVRDRFIQNLNYSPFDINFPKEIVTRKANIGKNMFFCKQPVENNWFHTDYKTDENSKKSYMIQDNTSFDTNSMIQNTAEVKFATEISHIDKIDYSVEKYKCDEENRFNNQKNYSYMSEIPIEEKKSNPISFQSTEKLEYNWKIFNETEKDYSGEIISDQDNEAIDLQHKKMFQNITNTNPNIHFYSSSSVNQNIKKPIKTGQHKCLPIFDGGKRVIQISEDFTIYLEPYPS</sequence>
<evidence type="ECO:0000313" key="3">
    <source>
        <dbReference type="EMBL" id="EJW01995.1"/>
    </source>
</evidence>
<evidence type="ECO:0000313" key="4">
    <source>
        <dbReference type="Proteomes" id="UP000003163"/>
    </source>
</evidence>
<reference evidence="4" key="2">
    <citation type="submission" date="2015-07" db="EMBL/GenBank/DDBJ databases">
        <title>Contrasting host-pathogen interactions and genome evolution in two generalist and specialist microsporidian pathogens of mosquitoes.</title>
        <authorList>
            <consortium name="The Broad Institute Genomics Platform"/>
            <consortium name="The Broad Institute Genome Sequencing Center for Infectious Disease"/>
            <person name="Cuomo C.A."/>
            <person name="Sanscrainte N.D."/>
            <person name="Goldberg J.M."/>
            <person name="Heiman D."/>
            <person name="Young S."/>
            <person name="Zeng Q."/>
            <person name="Becnel J.J."/>
            <person name="Birren B.W."/>
        </authorList>
    </citation>
    <scope>NUCLEOTIDE SEQUENCE [LARGE SCALE GENOMIC DNA]</scope>
    <source>
        <strain evidence="4">USNM 41457</strain>
    </source>
</reference>
<keyword evidence="4" id="KW-1185">Reference proteome</keyword>
<proteinExistence type="predicted"/>